<dbReference type="EMBL" id="PNHE01000013">
    <property type="protein sequence ID" value="PMC58476.1"/>
    <property type="molecule type" value="Genomic_DNA"/>
</dbReference>
<dbReference type="RefSeq" id="WP_102227701.1">
    <property type="nucleotide sequence ID" value="NZ_PNFY01000014.1"/>
</dbReference>
<dbReference type="InterPro" id="IPR000644">
    <property type="entry name" value="CBS_dom"/>
</dbReference>
<dbReference type="Pfam" id="PF07085">
    <property type="entry name" value="DRTGG"/>
    <property type="match status" value="1"/>
</dbReference>
<dbReference type="Gene3D" id="3.40.1390.20">
    <property type="entry name" value="HprK N-terminal domain-like"/>
    <property type="match status" value="1"/>
</dbReference>
<dbReference type="Gene3D" id="1.10.10.10">
    <property type="entry name" value="Winged helix-like DNA-binding domain superfamily/Winged helix DNA-binding domain"/>
    <property type="match status" value="1"/>
</dbReference>
<proteinExistence type="predicted"/>
<dbReference type="InterPro" id="IPR046342">
    <property type="entry name" value="CBS_dom_sf"/>
</dbReference>
<evidence type="ECO:0000259" key="3">
    <source>
        <dbReference type="PROSITE" id="PS51371"/>
    </source>
</evidence>
<dbReference type="STRING" id="84521.SAMN04487994_100549"/>
<feature type="domain" description="CBS" evidence="3">
    <location>
        <begin position="189"/>
        <end position="254"/>
    </location>
</feature>
<evidence type="ECO:0000313" key="5">
    <source>
        <dbReference type="Proteomes" id="UP000235682"/>
    </source>
</evidence>
<protein>
    <recommendedName>
        <fullName evidence="3">CBS domain-containing protein</fullName>
    </recommendedName>
</protein>
<dbReference type="InterPro" id="IPR029069">
    <property type="entry name" value="HotDog_dom_sf"/>
</dbReference>
<comment type="caution">
    <text evidence="4">The sequence shown here is derived from an EMBL/GenBank/DDBJ whole genome shotgun (WGS) entry which is preliminary data.</text>
</comment>
<dbReference type="SUPFAM" id="SSF54637">
    <property type="entry name" value="Thioesterase/thiol ester dehydrase-isomerase"/>
    <property type="match status" value="1"/>
</dbReference>
<keyword evidence="1 2" id="KW-0129">CBS domain</keyword>
<accession>A0A2N6SN55</accession>
<organism evidence="4 5">
    <name type="scientific">Dolosicoccus paucivorans</name>
    <dbReference type="NCBI Taxonomy" id="84521"/>
    <lineage>
        <taxon>Bacteria</taxon>
        <taxon>Bacillati</taxon>
        <taxon>Bacillota</taxon>
        <taxon>Bacilli</taxon>
        <taxon>Lactobacillales</taxon>
        <taxon>Aerococcaceae</taxon>
        <taxon>Dolosicoccus</taxon>
    </lineage>
</organism>
<keyword evidence="5" id="KW-1185">Reference proteome</keyword>
<dbReference type="AlphaFoldDB" id="A0A2N6SN55"/>
<dbReference type="SUPFAM" id="SSF54631">
    <property type="entry name" value="CBS-domain pair"/>
    <property type="match status" value="1"/>
</dbReference>
<dbReference type="Proteomes" id="UP000235682">
    <property type="component" value="Unassembled WGS sequence"/>
</dbReference>
<evidence type="ECO:0000256" key="2">
    <source>
        <dbReference type="PROSITE-ProRule" id="PRU00703"/>
    </source>
</evidence>
<dbReference type="PROSITE" id="PS51371">
    <property type="entry name" value="CBS"/>
    <property type="match status" value="2"/>
</dbReference>
<dbReference type="InterPro" id="IPR028979">
    <property type="entry name" value="Ser_kin/Pase_Hpr-like_N_sf"/>
</dbReference>
<gene>
    <name evidence="4" type="ORF">CJ205_04225</name>
</gene>
<sequence length="437" mass="49268">MSTKHNQIIRYIESLAVGDKISVRGIAKLLHLSEGTAYRAIKDAEMKGLVSTIERVGTIRIEQQQQQYLADHLTHKEMVHITQATVLAGESGLNRTFKRFIIGAMTTEAIEHYLSTDALMIVGNREEVQLQALRHNMAVLITGGFKASSQVMALANERELPLISTTFDTFTVASMINQGILDQTIKQEIITVNDVFRDLNHSYSLTIHDTIKEFHNVSKKTGLSRFPIVQNGRLVGVVTAKDLIGCVESTPLEKVMTRNPIFVKPYMSLATVSHKMVWEDLEMFPVVEDNMDLLGVISRQEVMKNMQNISMHAQSGHTYQETITAHLNDYSTDQHSLYDYFIVIQPPMVNPLGTISYGVLSELITAVAEQKIAQSSLPRHVLEKLDLHYFQLIQLGNVIQFAVTIFYNNRRTTLLQVDVFHENTIIAKAILTMQSIE</sequence>
<evidence type="ECO:0000313" key="4">
    <source>
        <dbReference type="EMBL" id="PMC58476.1"/>
    </source>
</evidence>
<dbReference type="InterPro" id="IPR010766">
    <property type="entry name" value="DRTGG"/>
</dbReference>
<name>A0A2N6SN55_9LACT</name>
<dbReference type="OrthoDB" id="1790451at2"/>
<reference evidence="4 5" key="1">
    <citation type="submission" date="2017-09" db="EMBL/GenBank/DDBJ databases">
        <title>Bacterial strain isolated from the female urinary microbiota.</title>
        <authorList>
            <person name="Thomas-White K."/>
            <person name="Kumar N."/>
            <person name="Forster S."/>
            <person name="Putonti C."/>
            <person name="Lawley T."/>
            <person name="Wolfe A.J."/>
        </authorList>
    </citation>
    <scope>NUCLEOTIDE SEQUENCE [LARGE SCALE GENOMIC DNA]</scope>
    <source>
        <strain evidence="4 5">UMB0852</strain>
    </source>
</reference>
<dbReference type="SUPFAM" id="SSF75138">
    <property type="entry name" value="HprK N-terminal domain-like"/>
    <property type="match status" value="1"/>
</dbReference>
<dbReference type="InterPro" id="IPR036388">
    <property type="entry name" value="WH-like_DNA-bd_sf"/>
</dbReference>
<dbReference type="Gene3D" id="3.10.129.10">
    <property type="entry name" value="Hotdog Thioesterase"/>
    <property type="match status" value="1"/>
</dbReference>
<dbReference type="PANTHER" id="PTHR43080:SF2">
    <property type="entry name" value="CBS DOMAIN-CONTAINING PROTEIN"/>
    <property type="match status" value="1"/>
</dbReference>
<dbReference type="Gene3D" id="3.10.580.10">
    <property type="entry name" value="CBS-domain"/>
    <property type="match status" value="1"/>
</dbReference>
<dbReference type="Pfam" id="PF00571">
    <property type="entry name" value="CBS"/>
    <property type="match status" value="2"/>
</dbReference>
<feature type="domain" description="CBS" evidence="3">
    <location>
        <begin position="256"/>
        <end position="315"/>
    </location>
</feature>
<evidence type="ECO:0000256" key="1">
    <source>
        <dbReference type="ARBA" id="ARBA00023122"/>
    </source>
</evidence>
<dbReference type="InterPro" id="IPR051257">
    <property type="entry name" value="Diverse_CBS-Domain"/>
</dbReference>
<dbReference type="PANTHER" id="PTHR43080">
    <property type="entry name" value="CBS DOMAIN-CONTAINING PROTEIN CBSX3, MITOCHONDRIAL"/>
    <property type="match status" value="1"/>
</dbReference>
<dbReference type="CDD" id="cd04596">
    <property type="entry name" value="CBS_pair_DRTGG_assoc"/>
    <property type="match status" value="1"/>
</dbReference>
<dbReference type="SMART" id="SM00116">
    <property type="entry name" value="CBS"/>
    <property type="match status" value="2"/>
</dbReference>